<dbReference type="STRING" id="1095629.A0A0C9X0F5"/>
<evidence type="ECO:0000256" key="2">
    <source>
        <dbReference type="SAM" id="Phobius"/>
    </source>
</evidence>
<dbReference type="CDD" id="cd00229">
    <property type="entry name" value="SGNH_hydrolase"/>
    <property type="match status" value="1"/>
</dbReference>
<evidence type="ECO:0000313" key="3">
    <source>
        <dbReference type="EMBL" id="KIJ98615.1"/>
    </source>
</evidence>
<dbReference type="SUPFAM" id="SSF52266">
    <property type="entry name" value="SGNH hydrolase"/>
    <property type="match status" value="1"/>
</dbReference>
<reference evidence="4" key="2">
    <citation type="submission" date="2015-01" db="EMBL/GenBank/DDBJ databases">
        <title>Evolutionary Origins and Diversification of the Mycorrhizal Mutualists.</title>
        <authorList>
            <consortium name="DOE Joint Genome Institute"/>
            <consortium name="Mycorrhizal Genomics Consortium"/>
            <person name="Kohler A."/>
            <person name="Kuo A."/>
            <person name="Nagy L.G."/>
            <person name="Floudas D."/>
            <person name="Copeland A."/>
            <person name="Barry K.W."/>
            <person name="Cichocki N."/>
            <person name="Veneault-Fourrey C."/>
            <person name="LaButti K."/>
            <person name="Lindquist E.A."/>
            <person name="Lipzen A."/>
            <person name="Lundell T."/>
            <person name="Morin E."/>
            <person name="Murat C."/>
            <person name="Riley R."/>
            <person name="Ohm R."/>
            <person name="Sun H."/>
            <person name="Tunlid A."/>
            <person name="Henrissat B."/>
            <person name="Grigoriev I.V."/>
            <person name="Hibbett D.S."/>
            <person name="Martin F."/>
        </authorList>
    </citation>
    <scope>NUCLEOTIDE SEQUENCE [LARGE SCALE GENOMIC DNA]</scope>
    <source>
        <strain evidence="4">LaAM-08-1</strain>
    </source>
</reference>
<dbReference type="OrthoDB" id="544608at2759"/>
<name>A0A0C9X0F5_9AGAR</name>
<dbReference type="HOGENOM" id="CLU_029715_0_0_1"/>
<keyword evidence="2" id="KW-1133">Transmembrane helix</keyword>
<keyword evidence="2" id="KW-0472">Membrane</keyword>
<protein>
    <recommendedName>
        <fullName evidence="5">Cap64 protein</fullName>
    </recommendedName>
</protein>
<gene>
    <name evidence="3" type="ORF">K443DRAFT_680644</name>
</gene>
<feature type="compositionally biased region" description="Low complexity" evidence="1">
    <location>
        <begin position="373"/>
        <end position="388"/>
    </location>
</feature>
<organism evidence="3 4">
    <name type="scientific">Laccaria amethystina LaAM-08-1</name>
    <dbReference type="NCBI Taxonomy" id="1095629"/>
    <lineage>
        <taxon>Eukaryota</taxon>
        <taxon>Fungi</taxon>
        <taxon>Dikarya</taxon>
        <taxon>Basidiomycota</taxon>
        <taxon>Agaricomycotina</taxon>
        <taxon>Agaricomycetes</taxon>
        <taxon>Agaricomycetidae</taxon>
        <taxon>Agaricales</taxon>
        <taxon>Agaricineae</taxon>
        <taxon>Hydnangiaceae</taxon>
        <taxon>Laccaria</taxon>
    </lineage>
</organism>
<dbReference type="AlphaFoldDB" id="A0A0C9X0F5"/>
<keyword evidence="4" id="KW-1185">Reference proteome</keyword>
<accession>A0A0C9X0F5</accession>
<feature type="transmembrane region" description="Helical" evidence="2">
    <location>
        <begin position="20"/>
        <end position="37"/>
    </location>
</feature>
<evidence type="ECO:0000256" key="1">
    <source>
        <dbReference type="SAM" id="MobiDB-lite"/>
    </source>
</evidence>
<dbReference type="PANTHER" id="PTHR34407:SF1">
    <property type="entry name" value="SGNH HYDROLASE-TYPE ESTERASE DOMAIN-CONTAINING PROTEIN"/>
    <property type="match status" value="1"/>
</dbReference>
<evidence type="ECO:0008006" key="5">
    <source>
        <dbReference type="Google" id="ProtNLM"/>
    </source>
</evidence>
<keyword evidence="2" id="KW-0812">Transmembrane</keyword>
<sequence length="557" mass="60013">MGSLSPSSSSSASRRTTRIWVPVFFILLLLTLIHFLLPSSHSSSSIHQPNYSNADLKAKNYLNSSEPVLPNPFEFCPSYSPGDKIGAKYGAVTLSKSRMHLGSGARIQRVLNKALAGQSVTISVLGGSVSACHGAGDDPISPTCYPSRFFQWWNTVFPHPATELTNGALRRTNSGYFGYCNSHHLPDQTDLVIIELDTEDEPNQDMMDHFEILIRSILIRPDKPAVLLLGHFSPQTHQTHGFAGPDHWHNIVAQFYDVPHVSVKSALFPDYMRDPKSIQKYFVDPVLASPSGHELISEILVAYFQSQICTAWSVATGSSYEAVPMHTAGSEAGAGDAHGLFGGIGQRPGVPEPEKDLAVDAAVEKKMAAAAAAMKDRGSSSSSSSSSSQLLTVPSGRINTRPNGNRPFEEIAPFCVSANDLINPLPPSLFYGSGWYARHPSGSGGDALITAAHYWHSSLPTSKLRIPILVGGGDIGVYYLREPVGVVGEGSSVECWVDDNYAGAKVIENAADVGDAVPTFKMIDHYVGRGSHFVECQLLGEEGQSVPMFKIIGIFAT</sequence>
<dbReference type="Proteomes" id="UP000054477">
    <property type="component" value="Unassembled WGS sequence"/>
</dbReference>
<dbReference type="PANTHER" id="PTHR34407">
    <property type="entry name" value="EXPRESSED PROTEIN"/>
    <property type="match status" value="1"/>
</dbReference>
<evidence type="ECO:0000313" key="4">
    <source>
        <dbReference type="Proteomes" id="UP000054477"/>
    </source>
</evidence>
<dbReference type="EMBL" id="KN838665">
    <property type="protein sequence ID" value="KIJ98615.1"/>
    <property type="molecule type" value="Genomic_DNA"/>
</dbReference>
<reference evidence="3 4" key="1">
    <citation type="submission" date="2014-04" db="EMBL/GenBank/DDBJ databases">
        <authorList>
            <consortium name="DOE Joint Genome Institute"/>
            <person name="Kuo A."/>
            <person name="Kohler A."/>
            <person name="Nagy L.G."/>
            <person name="Floudas D."/>
            <person name="Copeland A."/>
            <person name="Barry K.W."/>
            <person name="Cichocki N."/>
            <person name="Veneault-Fourrey C."/>
            <person name="LaButti K."/>
            <person name="Lindquist E.A."/>
            <person name="Lipzen A."/>
            <person name="Lundell T."/>
            <person name="Morin E."/>
            <person name="Murat C."/>
            <person name="Sun H."/>
            <person name="Tunlid A."/>
            <person name="Henrissat B."/>
            <person name="Grigoriev I.V."/>
            <person name="Hibbett D.S."/>
            <person name="Martin F."/>
            <person name="Nordberg H.P."/>
            <person name="Cantor M.N."/>
            <person name="Hua S.X."/>
        </authorList>
    </citation>
    <scope>NUCLEOTIDE SEQUENCE [LARGE SCALE GENOMIC DNA]</scope>
    <source>
        <strain evidence="3 4">LaAM-08-1</strain>
    </source>
</reference>
<feature type="compositionally biased region" description="Polar residues" evidence="1">
    <location>
        <begin position="389"/>
        <end position="403"/>
    </location>
</feature>
<feature type="region of interest" description="Disordered" evidence="1">
    <location>
        <begin position="373"/>
        <end position="404"/>
    </location>
</feature>
<proteinExistence type="predicted"/>